<evidence type="ECO:0000313" key="2">
    <source>
        <dbReference type="EMBL" id="KZP05185.1"/>
    </source>
</evidence>
<dbReference type="Proteomes" id="UP000076532">
    <property type="component" value="Unassembled WGS sequence"/>
</dbReference>
<protein>
    <submittedName>
        <fullName evidence="2">Uncharacterized protein</fullName>
    </submittedName>
</protein>
<gene>
    <name evidence="2" type="ORF">FIBSPDRAFT_940601</name>
</gene>
<sequence>MAFLVKSELEQQGPRAAVFKHSLKPNRKTLPLAIQLQVHLAPGHLPQNLPRRAHSYNIHSPRTAAQFRAISNMRNRPLQGCRGKWLGTTNQRRRTSEHHPVDVTKRLNGNIKIRRAFNRVEVGGVIKREEREDGNMARSRAHSRPPSSSLDVCALPKIRIGQALSRLEDRPMNTES</sequence>
<accession>A0A167VMY1</accession>
<feature type="region of interest" description="Disordered" evidence="1">
    <location>
        <begin position="131"/>
        <end position="152"/>
    </location>
</feature>
<organism evidence="2 3">
    <name type="scientific">Athelia psychrophila</name>
    <dbReference type="NCBI Taxonomy" id="1759441"/>
    <lineage>
        <taxon>Eukaryota</taxon>
        <taxon>Fungi</taxon>
        <taxon>Dikarya</taxon>
        <taxon>Basidiomycota</taxon>
        <taxon>Agaricomycotina</taxon>
        <taxon>Agaricomycetes</taxon>
        <taxon>Agaricomycetidae</taxon>
        <taxon>Atheliales</taxon>
        <taxon>Atheliaceae</taxon>
        <taxon>Athelia</taxon>
    </lineage>
</organism>
<dbReference type="EMBL" id="KV417856">
    <property type="protein sequence ID" value="KZP05185.1"/>
    <property type="molecule type" value="Genomic_DNA"/>
</dbReference>
<evidence type="ECO:0000313" key="3">
    <source>
        <dbReference type="Proteomes" id="UP000076532"/>
    </source>
</evidence>
<keyword evidence="3" id="KW-1185">Reference proteome</keyword>
<name>A0A167VMY1_9AGAM</name>
<dbReference type="AlphaFoldDB" id="A0A167VMY1"/>
<evidence type="ECO:0000256" key="1">
    <source>
        <dbReference type="SAM" id="MobiDB-lite"/>
    </source>
</evidence>
<proteinExistence type="predicted"/>
<reference evidence="2 3" key="1">
    <citation type="journal article" date="2016" name="Mol. Biol. Evol.">
        <title>Comparative Genomics of Early-Diverging Mushroom-Forming Fungi Provides Insights into the Origins of Lignocellulose Decay Capabilities.</title>
        <authorList>
            <person name="Nagy L.G."/>
            <person name="Riley R."/>
            <person name="Tritt A."/>
            <person name="Adam C."/>
            <person name="Daum C."/>
            <person name="Floudas D."/>
            <person name="Sun H."/>
            <person name="Yadav J.S."/>
            <person name="Pangilinan J."/>
            <person name="Larsson K.H."/>
            <person name="Matsuura K."/>
            <person name="Barry K."/>
            <person name="Labutti K."/>
            <person name="Kuo R."/>
            <person name="Ohm R.A."/>
            <person name="Bhattacharya S.S."/>
            <person name="Shirouzu T."/>
            <person name="Yoshinaga Y."/>
            <person name="Martin F.M."/>
            <person name="Grigoriev I.V."/>
            <person name="Hibbett D.S."/>
        </authorList>
    </citation>
    <scope>NUCLEOTIDE SEQUENCE [LARGE SCALE GENOMIC DNA]</scope>
    <source>
        <strain evidence="2 3">CBS 109695</strain>
    </source>
</reference>